<dbReference type="SUPFAM" id="SSF81321">
    <property type="entry name" value="Family A G protein-coupled receptor-like"/>
    <property type="match status" value="1"/>
</dbReference>
<dbReference type="GO" id="GO:0016020">
    <property type="term" value="C:membrane"/>
    <property type="evidence" value="ECO:0007669"/>
    <property type="project" value="UniProtKB-SubCell"/>
</dbReference>
<dbReference type="WBParaSite" id="nRc.2.0.1.t43994-RA">
    <property type="protein sequence ID" value="nRc.2.0.1.t43994-RA"/>
    <property type="gene ID" value="nRc.2.0.1.g43994"/>
</dbReference>
<keyword evidence="2 5" id="KW-0812">Transmembrane</keyword>
<reference evidence="8" key="1">
    <citation type="submission" date="2022-11" db="UniProtKB">
        <authorList>
            <consortium name="WormBaseParasite"/>
        </authorList>
    </citation>
    <scope>IDENTIFICATION</scope>
</reference>
<keyword evidence="4 5" id="KW-0472">Membrane</keyword>
<organism evidence="7 8">
    <name type="scientific">Romanomermis culicivorax</name>
    <name type="common">Nematode worm</name>
    <dbReference type="NCBI Taxonomy" id="13658"/>
    <lineage>
        <taxon>Eukaryota</taxon>
        <taxon>Metazoa</taxon>
        <taxon>Ecdysozoa</taxon>
        <taxon>Nematoda</taxon>
        <taxon>Enoplea</taxon>
        <taxon>Dorylaimia</taxon>
        <taxon>Mermithida</taxon>
        <taxon>Mermithoidea</taxon>
        <taxon>Mermithidae</taxon>
        <taxon>Romanomermis</taxon>
    </lineage>
</organism>
<name>A0A915KZX1_ROMCU</name>
<evidence type="ECO:0000259" key="6">
    <source>
        <dbReference type="PROSITE" id="PS50262"/>
    </source>
</evidence>
<dbReference type="PANTHER" id="PTHR46641">
    <property type="entry name" value="FMRFAMIDE RECEPTOR-RELATED"/>
    <property type="match status" value="1"/>
</dbReference>
<evidence type="ECO:0000256" key="3">
    <source>
        <dbReference type="ARBA" id="ARBA00022989"/>
    </source>
</evidence>
<accession>A0A915KZX1</accession>
<comment type="subcellular location">
    <subcellularLocation>
        <location evidence="1">Membrane</location>
    </subcellularLocation>
</comment>
<evidence type="ECO:0000256" key="5">
    <source>
        <dbReference type="SAM" id="Phobius"/>
    </source>
</evidence>
<dbReference type="PANTHER" id="PTHR46641:SF24">
    <property type="entry name" value="G-PROTEIN COUPLED RECEPTORS FAMILY 1 PROFILE DOMAIN-CONTAINING PROTEIN"/>
    <property type="match status" value="1"/>
</dbReference>
<sequence>MQNFQRAKLQDVKMLLEQLFLIRAGFKGRVVRKSFFSEVNHQKRLNFAVIIIIQKFCGQTNQSLSILIEEHVPMFVITRGNADKGIWCVYFFSTGSVLFPLSCTAQTGSVWTMVAISVDRFIAIRWPLKARDVLTDEKAKFFVTVIGVGSILYNIPIYFELEQDENGMLRATKFRDSSEYITIYKGYCYLIFMFVGPALVTLLLNLIVTKSVRHKFGDDDCVKVLELEA</sequence>
<dbReference type="AlphaFoldDB" id="A0A915KZX1"/>
<evidence type="ECO:0000256" key="1">
    <source>
        <dbReference type="ARBA" id="ARBA00004370"/>
    </source>
</evidence>
<evidence type="ECO:0000313" key="7">
    <source>
        <dbReference type="Proteomes" id="UP000887565"/>
    </source>
</evidence>
<dbReference type="Gene3D" id="1.20.1070.10">
    <property type="entry name" value="Rhodopsin 7-helix transmembrane proteins"/>
    <property type="match status" value="1"/>
</dbReference>
<dbReference type="GO" id="GO:0004930">
    <property type="term" value="F:G protein-coupled receptor activity"/>
    <property type="evidence" value="ECO:0007669"/>
    <property type="project" value="InterPro"/>
</dbReference>
<proteinExistence type="predicted"/>
<dbReference type="InterPro" id="IPR052954">
    <property type="entry name" value="GPCR-Ligand_Int"/>
</dbReference>
<dbReference type="InterPro" id="IPR017452">
    <property type="entry name" value="GPCR_Rhodpsn_7TM"/>
</dbReference>
<evidence type="ECO:0000256" key="4">
    <source>
        <dbReference type="ARBA" id="ARBA00023136"/>
    </source>
</evidence>
<dbReference type="Pfam" id="PF00001">
    <property type="entry name" value="7tm_1"/>
    <property type="match status" value="1"/>
</dbReference>
<feature type="domain" description="G-protein coupled receptors family 1 profile" evidence="6">
    <location>
        <begin position="109"/>
        <end position="229"/>
    </location>
</feature>
<dbReference type="PROSITE" id="PS50262">
    <property type="entry name" value="G_PROTEIN_RECEP_F1_2"/>
    <property type="match status" value="1"/>
</dbReference>
<evidence type="ECO:0000256" key="2">
    <source>
        <dbReference type="ARBA" id="ARBA00022692"/>
    </source>
</evidence>
<protein>
    <submittedName>
        <fullName evidence="8">G-protein coupled receptors family 1 profile domain-containing protein</fullName>
    </submittedName>
</protein>
<dbReference type="InterPro" id="IPR000276">
    <property type="entry name" value="GPCR_Rhodpsn"/>
</dbReference>
<keyword evidence="3 5" id="KW-1133">Transmembrane helix</keyword>
<keyword evidence="7" id="KW-1185">Reference proteome</keyword>
<feature type="transmembrane region" description="Helical" evidence="5">
    <location>
        <begin position="189"/>
        <end position="208"/>
    </location>
</feature>
<evidence type="ECO:0000313" key="8">
    <source>
        <dbReference type="WBParaSite" id="nRc.2.0.1.t43994-RA"/>
    </source>
</evidence>
<dbReference type="Proteomes" id="UP000887565">
    <property type="component" value="Unplaced"/>
</dbReference>
<feature type="transmembrane region" description="Helical" evidence="5">
    <location>
        <begin position="141"/>
        <end position="159"/>
    </location>
</feature>